<protein>
    <submittedName>
        <fullName evidence="2">Uncharacterized protein</fullName>
    </submittedName>
</protein>
<dbReference type="EMBL" id="JBBPBM010000033">
    <property type="protein sequence ID" value="KAK8533053.1"/>
    <property type="molecule type" value="Genomic_DNA"/>
</dbReference>
<reference evidence="2 3" key="1">
    <citation type="journal article" date="2024" name="G3 (Bethesda)">
        <title>Genome assembly of Hibiscus sabdariffa L. provides insights into metabolisms of medicinal natural products.</title>
        <authorList>
            <person name="Kim T."/>
        </authorList>
    </citation>
    <scope>NUCLEOTIDE SEQUENCE [LARGE SCALE GENOMIC DNA]</scope>
    <source>
        <strain evidence="2">TK-2024</strain>
        <tissue evidence="2">Old leaves</tissue>
    </source>
</reference>
<sequence>MRVGESLLVLSFIECVLMNTPELGSIFRSMRWWVTVSWRLVIVSVNSGRRYRLSWNSRLPAGISSLGCYFPTWNTRFPVIFYPGWQRITDDMPTQIPLDFDHSSRFRWQVNTTRVLHKEYTYYNGLQVQNNSGFPVTYFAQQHLLRTGDSRFLLPSAWDSCCRPLIVHSMDRFCDIVGQFSWWMLIKYDVMNLYSSFLRVKLHSSFSQIMADNIQSLFENLQFTDLENMQIADGEGQGHSLAGNVKYGLIGKLLSPLLATESDVRTFTNICAEEKVEILPLKHGKSRVKPKTSDIMCRQGVKEVEYCLRTLQETIS</sequence>
<gene>
    <name evidence="2" type="ORF">V6N12_076334</name>
</gene>
<keyword evidence="3" id="KW-1185">Reference proteome</keyword>
<evidence type="ECO:0000313" key="3">
    <source>
        <dbReference type="Proteomes" id="UP001472677"/>
    </source>
</evidence>
<name>A0ABR2DCG0_9ROSI</name>
<organism evidence="2 3">
    <name type="scientific">Hibiscus sabdariffa</name>
    <name type="common">roselle</name>
    <dbReference type="NCBI Taxonomy" id="183260"/>
    <lineage>
        <taxon>Eukaryota</taxon>
        <taxon>Viridiplantae</taxon>
        <taxon>Streptophyta</taxon>
        <taxon>Embryophyta</taxon>
        <taxon>Tracheophyta</taxon>
        <taxon>Spermatophyta</taxon>
        <taxon>Magnoliopsida</taxon>
        <taxon>eudicotyledons</taxon>
        <taxon>Gunneridae</taxon>
        <taxon>Pentapetalae</taxon>
        <taxon>rosids</taxon>
        <taxon>malvids</taxon>
        <taxon>Malvales</taxon>
        <taxon>Malvaceae</taxon>
        <taxon>Malvoideae</taxon>
        <taxon>Hibiscus</taxon>
    </lineage>
</organism>
<feature type="signal peptide" evidence="1">
    <location>
        <begin position="1"/>
        <end position="18"/>
    </location>
</feature>
<evidence type="ECO:0000313" key="2">
    <source>
        <dbReference type="EMBL" id="KAK8533053.1"/>
    </source>
</evidence>
<feature type="chain" id="PRO_5045483204" evidence="1">
    <location>
        <begin position="19"/>
        <end position="316"/>
    </location>
</feature>
<keyword evidence="1" id="KW-0732">Signal</keyword>
<evidence type="ECO:0000256" key="1">
    <source>
        <dbReference type="SAM" id="SignalP"/>
    </source>
</evidence>
<proteinExistence type="predicted"/>
<comment type="caution">
    <text evidence="2">The sequence shown here is derived from an EMBL/GenBank/DDBJ whole genome shotgun (WGS) entry which is preliminary data.</text>
</comment>
<accession>A0ABR2DCG0</accession>
<dbReference type="Proteomes" id="UP001472677">
    <property type="component" value="Unassembled WGS sequence"/>
</dbReference>